<dbReference type="KEGG" id="cthd:CDO33_05875"/>
<reference evidence="5 6" key="1">
    <citation type="submission" date="2017-06" db="EMBL/GenBank/DDBJ databases">
        <title>Investigating the central metabolism of Clostridium thermosuccinogenes.</title>
        <authorList>
            <person name="Koendjbiharie J.G."/>
            <person name="van Kranenburg R."/>
        </authorList>
    </citation>
    <scope>NUCLEOTIDE SEQUENCE [LARGE SCALE GENOMIC DNA]</scope>
    <source>
        <strain evidence="5 6">DSM 5806</strain>
    </source>
</reference>
<dbReference type="InterPro" id="IPR033248">
    <property type="entry name" value="Transketolase_C"/>
</dbReference>
<dbReference type="Proteomes" id="UP000236151">
    <property type="component" value="Unassembled WGS sequence"/>
</dbReference>
<dbReference type="SMART" id="SM00861">
    <property type="entry name" value="Transket_pyr"/>
    <property type="match status" value="1"/>
</dbReference>
<proteinExistence type="inferred from homology"/>
<dbReference type="RefSeq" id="WP_103080211.1">
    <property type="nucleotide sequence ID" value="NZ_CP021850.1"/>
</dbReference>
<dbReference type="SUPFAM" id="SSF52518">
    <property type="entry name" value="Thiamin diphosphate-binding fold (THDP-binding)"/>
    <property type="match status" value="1"/>
</dbReference>
<comment type="cofactor">
    <cofactor evidence="1">
        <name>thiamine diphosphate</name>
        <dbReference type="ChEBI" id="CHEBI:58937"/>
    </cofactor>
</comment>
<dbReference type="Pfam" id="PF02779">
    <property type="entry name" value="Transket_pyr"/>
    <property type="match status" value="1"/>
</dbReference>
<dbReference type="InterPro" id="IPR009014">
    <property type="entry name" value="Transketo_C/PFOR_II"/>
</dbReference>
<dbReference type="InterPro" id="IPR029061">
    <property type="entry name" value="THDP-binding"/>
</dbReference>
<dbReference type="AlphaFoldDB" id="A0A2K2FQM2"/>
<comment type="caution">
    <text evidence="5">The sequence shown here is derived from an EMBL/GenBank/DDBJ whole genome shotgun (WGS) entry which is preliminary data.</text>
</comment>
<evidence type="ECO:0000313" key="5">
    <source>
        <dbReference type="EMBL" id="PNU01083.1"/>
    </source>
</evidence>
<dbReference type="InterPro" id="IPR005475">
    <property type="entry name" value="Transketolase-like_Pyr-bd"/>
</dbReference>
<dbReference type="OrthoDB" id="8732661at2"/>
<dbReference type="FunFam" id="3.40.50.970:FF:000129">
    <property type="entry name" value="Transketolase"/>
    <property type="match status" value="1"/>
</dbReference>
<comment type="similarity">
    <text evidence="2">Belongs to the transketolase family.</text>
</comment>
<dbReference type="SUPFAM" id="SSF52922">
    <property type="entry name" value="TK C-terminal domain-like"/>
    <property type="match status" value="1"/>
</dbReference>
<dbReference type="EMBL" id="NIOJ01000004">
    <property type="protein sequence ID" value="PNU01083.1"/>
    <property type="molecule type" value="Genomic_DNA"/>
</dbReference>
<evidence type="ECO:0000259" key="4">
    <source>
        <dbReference type="SMART" id="SM00861"/>
    </source>
</evidence>
<evidence type="ECO:0000256" key="3">
    <source>
        <dbReference type="ARBA" id="ARBA00023052"/>
    </source>
</evidence>
<protein>
    <submittedName>
        <fullName evidence="5">Transketolase</fullName>
    </submittedName>
</protein>
<evidence type="ECO:0000256" key="2">
    <source>
        <dbReference type="ARBA" id="ARBA00007131"/>
    </source>
</evidence>
<evidence type="ECO:0000256" key="1">
    <source>
        <dbReference type="ARBA" id="ARBA00001964"/>
    </source>
</evidence>
<dbReference type="Pfam" id="PF02780">
    <property type="entry name" value="Transketolase_C"/>
    <property type="match status" value="1"/>
</dbReference>
<dbReference type="Gene3D" id="3.40.50.920">
    <property type="match status" value="1"/>
</dbReference>
<name>A0A2K2FQM2_9CLOT</name>
<gene>
    <name evidence="5" type="ORF">CDQ84_02850</name>
</gene>
<dbReference type="CDD" id="cd07033">
    <property type="entry name" value="TPP_PYR_DXS_TK_like"/>
    <property type="match status" value="1"/>
</dbReference>
<dbReference type="InterPro" id="IPR051157">
    <property type="entry name" value="PDH/Transketolase"/>
</dbReference>
<keyword evidence="6" id="KW-1185">Reference proteome</keyword>
<dbReference type="PANTHER" id="PTHR43825">
    <property type="entry name" value="PYRUVATE DEHYDROGENASE E1 COMPONENT"/>
    <property type="match status" value="1"/>
</dbReference>
<accession>A0A2K2FQM2</accession>
<dbReference type="Gene3D" id="3.40.50.970">
    <property type="match status" value="1"/>
</dbReference>
<sequence>MKAIIAANKVKESIEMRKAYCDALMELAAKDDRIVALDADLMNSMGMMPFLKAFPDRAIDVGIQEANMIGVAAGLSATGKVPFAHSFGPFASRRCYDQIFLSCGYAKLNVKIIGSDPGITAAFNGGTHMPFEDMGILRNVPGITIMEPTDSMMLKDIIRQVADIYGVFYIRLLRKNALGIYEEGSTFEIGKGIQLRDGKDVTIFAMGYMVGESLKAADMLEKEGISARVVDMFTLKPIDVEMIVKCARETGAVVTAENHSIINGLGSAVAEVLAENCPTPMERIGSRDRFGQVGPVDYLAKEYNMTPEDIAEKCRKVITRKQGGC</sequence>
<evidence type="ECO:0000313" key="6">
    <source>
        <dbReference type="Proteomes" id="UP000236151"/>
    </source>
</evidence>
<keyword evidence="3" id="KW-0786">Thiamine pyrophosphate</keyword>
<feature type="domain" description="Transketolase-like pyrimidine-binding" evidence="4">
    <location>
        <begin position="14"/>
        <end position="180"/>
    </location>
</feature>
<dbReference type="PANTHER" id="PTHR43825:SF1">
    <property type="entry name" value="TRANSKETOLASE-LIKE PYRIMIDINE-BINDING DOMAIN-CONTAINING PROTEIN"/>
    <property type="match status" value="1"/>
</dbReference>
<organism evidence="5 6">
    <name type="scientific">Clostridium thermosuccinogenes</name>
    <dbReference type="NCBI Taxonomy" id="84032"/>
    <lineage>
        <taxon>Bacteria</taxon>
        <taxon>Bacillati</taxon>
        <taxon>Bacillota</taxon>
        <taxon>Clostridia</taxon>
        <taxon>Eubacteriales</taxon>
        <taxon>Clostridiaceae</taxon>
        <taxon>Clostridium</taxon>
    </lineage>
</organism>